<dbReference type="PANTHER" id="PTHR28620">
    <property type="entry name" value="CENTROMERE PROTEIN V"/>
    <property type="match status" value="1"/>
</dbReference>
<protein>
    <recommendedName>
        <fullName evidence="4">CENP-V/GFA domain-containing protein</fullName>
    </recommendedName>
</protein>
<keyword evidence="2" id="KW-0479">Metal-binding</keyword>
<keyword evidence="3" id="KW-0862">Zinc</keyword>
<dbReference type="PANTHER" id="PTHR28620:SF1">
    <property type="entry name" value="CENP-V_GFA DOMAIN-CONTAINING PROTEIN"/>
    <property type="match status" value="1"/>
</dbReference>
<dbReference type="GO" id="GO:0016846">
    <property type="term" value="F:carbon-sulfur lyase activity"/>
    <property type="evidence" value="ECO:0007669"/>
    <property type="project" value="InterPro"/>
</dbReference>
<feature type="domain" description="CENP-V/GFA" evidence="4">
    <location>
        <begin position="4"/>
        <end position="120"/>
    </location>
</feature>
<dbReference type="InterPro" id="IPR011057">
    <property type="entry name" value="Mss4-like_sf"/>
</dbReference>
<evidence type="ECO:0000259" key="4">
    <source>
        <dbReference type="PROSITE" id="PS51891"/>
    </source>
</evidence>
<dbReference type="Pfam" id="PF04828">
    <property type="entry name" value="GFA"/>
    <property type="match status" value="1"/>
</dbReference>
<dbReference type="EMBL" id="CP053923">
    <property type="protein sequence ID" value="QNT68595.1"/>
    <property type="molecule type" value="Genomic_DNA"/>
</dbReference>
<evidence type="ECO:0000313" key="6">
    <source>
        <dbReference type="Proteomes" id="UP000516369"/>
    </source>
</evidence>
<gene>
    <name evidence="5" type="ORF">HQ394_03445</name>
</gene>
<dbReference type="InterPro" id="IPR052355">
    <property type="entry name" value="CENP-V-like"/>
</dbReference>
<organism evidence="5 6">
    <name type="scientific">Defluviicoccus vanus</name>
    <dbReference type="NCBI Taxonomy" id="111831"/>
    <lineage>
        <taxon>Bacteria</taxon>
        <taxon>Pseudomonadati</taxon>
        <taxon>Pseudomonadota</taxon>
        <taxon>Alphaproteobacteria</taxon>
        <taxon>Rhodospirillales</taxon>
        <taxon>Rhodospirillaceae</taxon>
        <taxon>Defluviicoccus</taxon>
    </lineage>
</organism>
<evidence type="ECO:0000256" key="2">
    <source>
        <dbReference type="ARBA" id="ARBA00022723"/>
    </source>
</evidence>
<dbReference type="InterPro" id="IPR006913">
    <property type="entry name" value="CENP-V/GFA"/>
</dbReference>
<dbReference type="RefSeq" id="WP_190262034.1">
    <property type="nucleotide sequence ID" value="NZ_CP053923.1"/>
</dbReference>
<reference evidence="5 6" key="1">
    <citation type="submission" date="2020-05" db="EMBL/GenBank/DDBJ databases">
        <title>Complete closed genome sequence of Defluviicoccus vanus.</title>
        <authorList>
            <person name="Bessarab I."/>
            <person name="Arumugam K."/>
            <person name="Maszenan A.M."/>
            <person name="Seviour R.J."/>
            <person name="Williams R.B."/>
        </authorList>
    </citation>
    <scope>NUCLEOTIDE SEQUENCE [LARGE SCALE GENOMIC DNA]</scope>
    <source>
        <strain evidence="5 6">Ben 114</strain>
    </source>
</reference>
<comment type="similarity">
    <text evidence="1">Belongs to the Gfa family.</text>
</comment>
<evidence type="ECO:0000256" key="3">
    <source>
        <dbReference type="ARBA" id="ARBA00022833"/>
    </source>
</evidence>
<dbReference type="Gene3D" id="2.170.150.70">
    <property type="match status" value="1"/>
</dbReference>
<dbReference type="GO" id="GO:0046872">
    <property type="term" value="F:metal ion binding"/>
    <property type="evidence" value="ECO:0007669"/>
    <property type="project" value="UniProtKB-KW"/>
</dbReference>
<dbReference type="Proteomes" id="UP000516369">
    <property type="component" value="Chromosome"/>
</dbReference>
<evidence type="ECO:0000313" key="5">
    <source>
        <dbReference type="EMBL" id="QNT68595.1"/>
    </source>
</evidence>
<dbReference type="PROSITE" id="PS51891">
    <property type="entry name" value="CENP_V_GFA"/>
    <property type="match status" value="1"/>
</dbReference>
<sequence>MYELKGSCHCGNVCVELALTRPPNEYNPRACDCDFCRKHGASYVSDPNGSLVIHVRDEKFLHRYRQGSSTADMVFCGNCGVLIGGAYKTAENVFAAINVLIIDGGVKFGKIKPVSPKELNAAEKVGRWTELWFANVLLTEPIHNQLLDDILYKPASVGLPFRRNPMNGNVRWEGDAVAYRPRRVTSRYRHASSLSDLRLGRRRTCVGIGASAPLSAPFWAVRSRWRACGTGRAG</sequence>
<dbReference type="AlphaFoldDB" id="A0A7H1MYQ9"/>
<dbReference type="KEGG" id="dvn:HQ394_03445"/>
<name>A0A7H1MYQ9_9PROT</name>
<proteinExistence type="inferred from homology"/>
<evidence type="ECO:0000256" key="1">
    <source>
        <dbReference type="ARBA" id="ARBA00005495"/>
    </source>
</evidence>
<accession>A0A7H1MYQ9</accession>
<dbReference type="SUPFAM" id="SSF51316">
    <property type="entry name" value="Mss4-like"/>
    <property type="match status" value="1"/>
</dbReference>
<keyword evidence="6" id="KW-1185">Reference proteome</keyword>